<keyword evidence="3" id="KW-1185">Reference proteome</keyword>
<proteinExistence type="predicted"/>
<feature type="non-terminal residue" evidence="2">
    <location>
        <position position="1"/>
    </location>
</feature>
<dbReference type="InterPro" id="IPR010987">
    <property type="entry name" value="Glutathione-S-Trfase_C-like"/>
</dbReference>
<name>A0AAD6D722_9EURO</name>
<dbReference type="InterPro" id="IPR004046">
    <property type="entry name" value="GST_C"/>
</dbReference>
<dbReference type="Gene3D" id="1.20.1050.10">
    <property type="match status" value="1"/>
</dbReference>
<dbReference type="EMBL" id="JAQIZZ010000002">
    <property type="protein sequence ID" value="KAJ5553595.1"/>
    <property type="molecule type" value="Genomic_DNA"/>
</dbReference>
<dbReference type="InterPro" id="IPR036282">
    <property type="entry name" value="Glutathione-S-Trfase_C_sf"/>
</dbReference>
<dbReference type="SUPFAM" id="SSF52833">
    <property type="entry name" value="Thioredoxin-like"/>
    <property type="match status" value="1"/>
</dbReference>
<evidence type="ECO:0000313" key="2">
    <source>
        <dbReference type="EMBL" id="KAJ5553595.1"/>
    </source>
</evidence>
<dbReference type="InterPro" id="IPR036249">
    <property type="entry name" value="Thioredoxin-like_sf"/>
</dbReference>
<feature type="domain" description="GST C-terminal" evidence="1">
    <location>
        <begin position="173"/>
        <end position="330"/>
    </location>
</feature>
<gene>
    <name evidence="2" type="ORF">N7494_002973</name>
</gene>
<sequence>WNELVYATLSLLLNTQRLTPESPIEILTRLVSSQFTTKWLACIQKKPQKQSGTLRYCTSESITSLELEADAKIKILLEELKDVYGLEWTTSFIDIDTDEQKKPWFLRPNPNGTKFSLECGFDDASWYLLHSIGRIPVLIDNTGQQPFPVMESSAELLYLMETADKDNHFSFVDGKEQSQMMRWLIFWHASGQPNQGQLNHFGRFAPEQIPLLAWYKHFRANNFIDSIAPADAVESFKTETLRVYNVLELHLSGRLTGEPREYLAGNGRGKFSIADIDAYPWVRAWKRSKISEEEMESYPRLKEWIDRVASRPAVQRGTSEIYDEEVHPELLVSSDSE</sequence>
<comment type="caution">
    <text evidence="2">The sequence shown here is derived from an EMBL/GenBank/DDBJ whole genome shotgun (WGS) entry which is preliminary data.</text>
</comment>
<dbReference type="PANTHER" id="PTHR44051:SF8">
    <property type="entry name" value="GLUTATHIONE S-TRANSFERASE GSTA"/>
    <property type="match status" value="1"/>
</dbReference>
<dbReference type="Proteomes" id="UP001220324">
    <property type="component" value="Unassembled WGS sequence"/>
</dbReference>
<dbReference type="AlphaFoldDB" id="A0AAD6D722"/>
<organism evidence="2 3">
    <name type="scientific">Penicillium frequentans</name>
    <dbReference type="NCBI Taxonomy" id="3151616"/>
    <lineage>
        <taxon>Eukaryota</taxon>
        <taxon>Fungi</taxon>
        <taxon>Dikarya</taxon>
        <taxon>Ascomycota</taxon>
        <taxon>Pezizomycotina</taxon>
        <taxon>Eurotiomycetes</taxon>
        <taxon>Eurotiomycetidae</taxon>
        <taxon>Eurotiales</taxon>
        <taxon>Aspergillaceae</taxon>
        <taxon>Penicillium</taxon>
    </lineage>
</organism>
<evidence type="ECO:0000259" key="1">
    <source>
        <dbReference type="PROSITE" id="PS50405"/>
    </source>
</evidence>
<dbReference type="SUPFAM" id="SSF47616">
    <property type="entry name" value="GST C-terminal domain-like"/>
    <property type="match status" value="1"/>
</dbReference>
<accession>A0AAD6D722</accession>
<protein>
    <recommendedName>
        <fullName evidence="1">GST C-terminal domain-containing protein</fullName>
    </recommendedName>
</protein>
<evidence type="ECO:0000313" key="3">
    <source>
        <dbReference type="Proteomes" id="UP001220324"/>
    </source>
</evidence>
<dbReference type="PANTHER" id="PTHR44051">
    <property type="entry name" value="GLUTATHIONE S-TRANSFERASE-RELATED"/>
    <property type="match status" value="1"/>
</dbReference>
<dbReference type="Gene3D" id="3.40.30.10">
    <property type="entry name" value="Glutaredoxin"/>
    <property type="match status" value="1"/>
</dbReference>
<dbReference type="Pfam" id="PF00043">
    <property type="entry name" value="GST_C"/>
    <property type="match status" value="1"/>
</dbReference>
<reference evidence="2 3" key="1">
    <citation type="journal article" date="2023" name="IMA Fungus">
        <title>Comparative genomic study of the Penicillium genus elucidates a diverse pangenome and 15 lateral gene transfer events.</title>
        <authorList>
            <person name="Petersen C."/>
            <person name="Sorensen T."/>
            <person name="Nielsen M.R."/>
            <person name="Sondergaard T.E."/>
            <person name="Sorensen J.L."/>
            <person name="Fitzpatrick D.A."/>
            <person name="Frisvad J.C."/>
            <person name="Nielsen K.L."/>
        </authorList>
    </citation>
    <scope>NUCLEOTIDE SEQUENCE [LARGE SCALE GENOMIC DNA]</scope>
    <source>
        <strain evidence="2 3">IBT 35679</strain>
    </source>
</reference>
<dbReference type="PROSITE" id="PS50405">
    <property type="entry name" value="GST_CTER"/>
    <property type="match status" value="1"/>
</dbReference>